<dbReference type="InterPro" id="IPR046348">
    <property type="entry name" value="SIS_dom_sf"/>
</dbReference>
<dbReference type="OrthoDB" id="9797832at2"/>
<dbReference type="Gene3D" id="3.40.50.10490">
    <property type="entry name" value="Glucose-6-phosphate isomerase like protein, domain 1"/>
    <property type="match status" value="1"/>
</dbReference>
<dbReference type="AlphaFoldDB" id="A0A3S4IR37"/>
<dbReference type="Proteomes" id="UP000274122">
    <property type="component" value="Chromosome"/>
</dbReference>
<evidence type="ECO:0000259" key="2">
    <source>
        <dbReference type="PROSITE" id="PS51464"/>
    </source>
</evidence>
<dbReference type="KEGG" id="clap:NCTC11466_04027"/>
<reference evidence="3 4" key="1">
    <citation type="submission" date="2018-12" db="EMBL/GenBank/DDBJ databases">
        <authorList>
            <consortium name="Pathogen Informatics"/>
        </authorList>
    </citation>
    <scope>NUCLEOTIDE SEQUENCE [LARGE SCALE GENOMIC DNA]</scope>
    <source>
        <strain evidence="3 4">NCTC11466</strain>
    </source>
</reference>
<dbReference type="GO" id="GO:0043800">
    <property type="term" value="F:6-phospho-3-hexuloisomerase activity"/>
    <property type="evidence" value="ECO:0007669"/>
    <property type="project" value="UniProtKB-EC"/>
</dbReference>
<gene>
    <name evidence="3" type="primary">hxlB</name>
    <name evidence="3" type="ORF">NCTC11466_04027</name>
</gene>
<dbReference type="EC" id="5.3.1.27" evidence="3"/>
<dbReference type="InterPro" id="IPR001347">
    <property type="entry name" value="SIS_dom"/>
</dbReference>
<comment type="similarity">
    <text evidence="1">Belongs to the SIS family. PHI subfamily.</text>
</comment>
<dbReference type="RefSeq" id="WP_126357716.1">
    <property type="nucleotide sequence ID" value="NZ_LR134201.1"/>
</dbReference>
<name>A0A3S4IR37_9ENTR</name>
<dbReference type="PANTHER" id="PTHR43443:SF1">
    <property type="entry name" value="3-HEXULOSE-6-PHOSPHATE ISOMERASE"/>
    <property type="match status" value="1"/>
</dbReference>
<dbReference type="GO" id="GO:1901135">
    <property type="term" value="P:carbohydrate derivative metabolic process"/>
    <property type="evidence" value="ECO:0007669"/>
    <property type="project" value="InterPro"/>
</dbReference>
<evidence type="ECO:0000256" key="1">
    <source>
        <dbReference type="ARBA" id="ARBA00009235"/>
    </source>
</evidence>
<organism evidence="3 4">
    <name type="scientific">Cedecea lapagei</name>
    <dbReference type="NCBI Taxonomy" id="158823"/>
    <lineage>
        <taxon>Bacteria</taxon>
        <taxon>Pseudomonadati</taxon>
        <taxon>Pseudomonadota</taxon>
        <taxon>Gammaproteobacteria</taxon>
        <taxon>Enterobacterales</taxon>
        <taxon>Enterobacteriaceae</taxon>
        <taxon>Cedecea</taxon>
    </lineage>
</organism>
<dbReference type="PROSITE" id="PS51464">
    <property type="entry name" value="SIS"/>
    <property type="match status" value="1"/>
</dbReference>
<evidence type="ECO:0000313" key="3">
    <source>
        <dbReference type="EMBL" id="VEC01099.1"/>
    </source>
</evidence>
<accession>A0A3S4IR37</accession>
<dbReference type="NCBIfam" id="TIGR03127">
    <property type="entry name" value="RuMP_HxlB"/>
    <property type="match status" value="1"/>
</dbReference>
<dbReference type="SUPFAM" id="SSF53697">
    <property type="entry name" value="SIS domain"/>
    <property type="match status" value="1"/>
</dbReference>
<protein>
    <submittedName>
        <fullName evidence="3">3-hexulose-6-phosphate isomerase</fullName>
        <ecNumber evidence="3">5.3.1.27</ecNumber>
    </submittedName>
</protein>
<proteinExistence type="inferred from homology"/>
<dbReference type="PANTHER" id="PTHR43443">
    <property type="entry name" value="3-HEXULOSE-6-PHOSPHATE ISOMERASE"/>
    <property type="match status" value="1"/>
</dbReference>
<keyword evidence="3" id="KW-0413">Isomerase</keyword>
<evidence type="ECO:0000313" key="4">
    <source>
        <dbReference type="Proteomes" id="UP000274122"/>
    </source>
</evidence>
<dbReference type="Pfam" id="PF01380">
    <property type="entry name" value="SIS"/>
    <property type="match status" value="1"/>
</dbReference>
<sequence>MTNLAKIVKEIKALEQAIDGSQLQPLVAEIKQASHIFLAGAGRSGLMINAFANRLMHLGFSVSVVGEISSPHSKPGDLMIIGSRSGETQRLVNQAKIARQNLVRLALITCSAGSTLGQLADCVVTLPAGGDSEQPMGTLFEQASLLVYDSIVLTLMNDLGESGQSMKRRHADIE</sequence>
<feature type="domain" description="SIS" evidence="2">
    <location>
        <begin position="26"/>
        <end position="161"/>
    </location>
</feature>
<dbReference type="InterPro" id="IPR017552">
    <property type="entry name" value="PHI/rmpB"/>
</dbReference>
<keyword evidence="4" id="KW-1185">Reference proteome</keyword>
<dbReference type="CDD" id="cd05005">
    <property type="entry name" value="SIS_PHI"/>
    <property type="match status" value="1"/>
</dbReference>
<dbReference type="GO" id="GO:0097367">
    <property type="term" value="F:carbohydrate derivative binding"/>
    <property type="evidence" value="ECO:0007669"/>
    <property type="project" value="InterPro"/>
</dbReference>
<dbReference type="EMBL" id="LR134201">
    <property type="protein sequence ID" value="VEC01099.1"/>
    <property type="molecule type" value="Genomic_DNA"/>
</dbReference>